<dbReference type="InterPro" id="IPR053244">
    <property type="entry name" value="HDAC_HD_type_1"/>
</dbReference>
<reference evidence="3 4" key="1">
    <citation type="submission" date="2019-01" db="EMBL/GenBank/DDBJ databases">
        <title>Draft Genome Sequencing of Zygosaccharomyces mellis Ca-7.</title>
        <authorList>
            <person name="Shiwa Y."/>
            <person name="Kanesaki Y."/>
            <person name="Ishige T."/>
            <person name="Mura K."/>
            <person name="Hori T."/>
            <person name="Tamura T."/>
        </authorList>
    </citation>
    <scope>NUCLEOTIDE SEQUENCE [LARGE SCALE GENOMIC DNA]</scope>
    <source>
        <strain evidence="3 4">Ca-7</strain>
    </source>
</reference>
<feature type="domain" description="Histone deacetylase" evidence="2">
    <location>
        <begin position="96"/>
        <end position="427"/>
    </location>
</feature>
<dbReference type="PRINTS" id="PR01270">
    <property type="entry name" value="HDASUPER"/>
</dbReference>
<evidence type="ECO:0000259" key="2">
    <source>
        <dbReference type="Pfam" id="PF00850"/>
    </source>
</evidence>
<dbReference type="InterPro" id="IPR037138">
    <property type="entry name" value="His_deacetylse_dom_sf"/>
</dbReference>
<dbReference type="PANTHER" id="PTHR47558">
    <property type="entry name" value="HISTONE DEACETYLASE HOS3"/>
    <property type="match status" value="1"/>
</dbReference>
<dbReference type="OrthoDB" id="5232919at2759"/>
<feature type="region of interest" description="Disordered" evidence="1">
    <location>
        <begin position="603"/>
        <end position="672"/>
    </location>
</feature>
<accession>A0A4C2E421</accession>
<dbReference type="InterPro" id="IPR023696">
    <property type="entry name" value="Ureohydrolase_dom_sf"/>
</dbReference>
<dbReference type="PANTHER" id="PTHR47558:SF1">
    <property type="entry name" value="HISTONE DEACETYLASE HOS3"/>
    <property type="match status" value="1"/>
</dbReference>
<dbReference type="Proteomes" id="UP000301737">
    <property type="component" value="Unassembled WGS sequence"/>
</dbReference>
<feature type="region of interest" description="Disordered" evidence="1">
    <location>
        <begin position="510"/>
        <end position="565"/>
    </location>
</feature>
<dbReference type="GO" id="GO:0006355">
    <property type="term" value="P:regulation of DNA-templated transcription"/>
    <property type="evidence" value="ECO:0007669"/>
    <property type="project" value="UniProtKB-ARBA"/>
</dbReference>
<keyword evidence="4" id="KW-1185">Reference proteome</keyword>
<dbReference type="GO" id="GO:0005634">
    <property type="term" value="C:nucleus"/>
    <property type="evidence" value="ECO:0007669"/>
    <property type="project" value="TreeGrafter"/>
</dbReference>
<name>A0A4C2E421_9SACH</name>
<organism evidence="3 4">
    <name type="scientific">Zygosaccharomyces mellis</name>
    <dbReference type="NCBI Taxonomy" id="42258"/>
    <lineage>
        <taxon>Eukaryota</taxon>
        <taxon>Fungi</taxon>
        <taxon>Dikarya</taxon>
        <taxon>Ascomycota</taxon>
        <taxon>Saccharomycotina</taxon>
        <taxon>Saccharomycetes</taxon>
        <taxon>Saccharomycetales</taxon>
        <taxon>Saccharomycetaceae</taxon>
        <taxon>Zygosaccharomyces</taxon>
    </lineage>
</organism>
<comment type="caution">
    <text evidence="3">The sequence shown here is derived from an EMBL/GenBank/DDBJ whole genome shotgun (WGS) entry which is preliminary data.</text>
</comment>
<evidence type="ECO:0000256" key="1">
    <source>
        <dbReference type="SAM" id="MobiDB-lite"/>
    </source>
</evidence>
<sequence>MPDPLDNFYRQFQLFVQNNPNVISAARAAAQIPESAKAVVVLSPYSLEHSFSRDWVSKSYLKTIVERPERLLASSLGISAAITMYPALYTLKSSDRKKSSILSPHVLKVHGKDWPPELLRLCKGADAKLAAQEVEVPDSWNAGDIYLSSKTVEALQGSIGALETAIDSIFEGPSVEHVSNRAFVAVRPPGHHCHVATPSGFCLLNNAHVSIEYAKDRFGVTHAAILDFDLHHGDGTQDICWKRAGFRPDEEDEDSPGYDSFGKKFADLPRVGYFSMHDINSFPTESGYATKENVKNASTCIMDAHDVNIWNVHLSPWETEEEFARLYHTKYRSLFAKADEFFKQGKIEMAAQNKPFKGLVVISAGFDASEFEQTSMQRHGMNVPTSFYTTFTKDALRLAQMHCHGKVLSIMEGGYSDKAITSGVFAHLIGLQNQNWIKEWGSEHVVKEIVRGCKSNWKPYKTKRARDVIRIWAEEVIKLGRAMIPGFEMFFQDIPLNVKATATNIAPRFTRSRAQTTKGPSHEPPLATLDPSKEAAPRHRRIEGTGVTQEPVPFAQEELPSDDNEDEDYVYDEELNKTFNRTVEDITIDDISRHLETLDIIEQQPPPAPATQSKYKVPSKTTTQHLRSSVRPQQLANSNTHANLNGNAEDSDISMVSHISTRNHTTRSGARW</sequence>
<dbReference type="FunFam" id="3.40.800.20:FF:000011">
    <property type="entry name" value="Histone deacetylase HOS3"/>
    <property type="match status" value="1"/>
</dbReference>
<proteinExistence type="predicted"/>
<feature type="compositionally biased region" description="Polar residues" evidence="1">
    <location>
        <begin position="610"/>
        <end position="648"/>
    </location>
</feature>
<dbReference type="Gene3D" id="3.40.800.20">
    <property type="entry name" value="Histone deacetylase domain"/>
    <property type="match status" value="1"/>
</dbReference>
<dbReference type="SUPFAM" id="SSF52768">
    <property type="entry name" value="Arginase/deacetylase"/>
    <property type="match status" value="1"/>
</dbReference>
<dbReference type="AlphaFoldDB" id="A0A4C2E421"/>
<dbReference type="GO" id="GO:0004407">
    <property type="term" value="F:histone deacetylase activity"/>
    <property type="evidence" value="ECO:0007669"/>
    <property type="project" value="TreeGrafter"/>
</dbReference>
<gene>
    <name evidence="3" type="primary">HOS3</name>
    <name evidence="3" type="ORF">ZYGM_002781</name>
</gene>
<protein>
    <submittedName>
        <fullName evidence="3">Histone deacetylase</fullName>
    </submittedName>
</protein>
<dbReference type="Pfam" id="PF00850">
    <property type="entry name" value="Hist_deacetyl"/>
    <property type="match status" value="1"/>
</dbReference>
<dbReference type="EMBL" id="BIMX01000007">
    <property type="protein sequence ID" value="GCE98920.1"/>
    <property type="molecule type" value="Genomic_DNA"/>
</dbReference>
<feature type="compositionally biased region" description="Polar residues" evidence="1">
    <location>
        <begin position="657"/>
        <end position="672"/>
    </location>
</feature>
<evidence type="ECO:0000313" key="3">
    <source>
        <dbReference type="EMBL" id="GCE98920.1"/>
    </source>
</evidence>
<dbReference type="CDD" id="cd09998">
    <property type="entry name" value="HDAC_Hos3"/>
    <property type="match status" value="1"/>
</dbReference>
<dbReference type="GO" id="GO:0010557">
    <property type="term" value="P:positive regulation of macromolecule biosynthetic process"/>
    <property type="evidence" value="ECO:0007669"/>
    <property type="project" value="UniProtKB-ARBA"/>
</dbReference>
<evidence type="ECO:0000313" key="4">
    <source>
        <dbReference type="Proteomes" id="UP000301737"/>
    </source>
</evidence>
<dbReference type="InterPro" id="IPR023801">
    <property type="entry name" value="His_deacetylse_dom"/>
</dbReference>
<dbReference type="InterPro" id="IPR000286">
    <property type="entry name" value="HDACs"/>
</dbReference>